<protein>
    <submittedName>
        <fullName evidence="3">TRAP transporter, 4TM/12TM fusion protein</fullName>
    </submittedName>
</protein>
<name>A0A077P481_XENBV</name>
<reference evidence="3" key="1">
    <citation type="submission" date="2013-07" db="EMBL/GenBank/DDBJ databases">
        <title>Sub-species coevolution in mutualistic symbiosis.</title>
        <authorList>
            <person name="Murfin K."/>
            <person name="Klassen J."/>
            <person name="Lee M."/>
            <person name="Forst S."/>
            <person name="Stock P."/>
            <person name="Goodrich-Blair H."/>
        </authorList>
    </citation>
    <scope>NUCLEOTIDE SEQUENCE [LARGE SCALE GENOMIC DNA]</scope>
    <source>
        <strain evidence="3">Oregonense</strain>
    </source>
</reference>
<dbReference type="AlphaFoldDB" id="A0A077P481"/>
<dbReference type="HOGENOM" id="CLU_2195909_0_0_6"/>
<evidence type="ECO:0000313" key="3">
    <source>
        <dbReference type="EMBL" id="CDH04656.1"/>
    </source>
</evidence>
<comment type="caution">
    <text evidence="3">The sequence shown here is derived from an EMBL/GenBank/DDBJ whole genome shotgun (WGS) entry which is preliminary data.</text>
</comment>
<evidence type="ECO:0000313" key="4">
    <source>
        <dbReference type="Proteomes" id="UP000028483"/>
    </source>
</evidence>
<dbReference type="RefSeq" id="WP_038254883.1">
    <property type="nucleotide sequence ID" value="NZ_CAWLUU010000115.1"/>
</dbReference>
<feature type="compositionally biased region" description="Polar residues" evidence="1">
    <location>
        <begin position="1"/>
        <end position="11"/>
    </location>
</feature>
<proteinExistence type="predicted"/>
<sequence>MSTDTLTSSSSHELDKEASSGSRHLSGIYLKLTAILAIVISLYAIYSNALSNTQEFYRNATFLGGILILGFILFPPFQTLCHPKIQSLELSFYPADIAQLWLFLFHLR</sequence>
<gene>
    <name evidence="3" type="ORF">XBO1_1310005</name>
</gene>
<dbReference type="Proteomes" id="UP000028483">
    <property type="component" value="Unassembled WGS sequence"/>
</dbReference>
<organism evidence="3 4">
    <name type="scientific">Xenorhabdus bovienii str. oregonense</name>
    <dbReference type="NCBI Taxonomy" id="1398202"/>
    <lineage>
        <taxon>Bacteria</taxon>
        <taxon>Pseudomonadati</taxon>
        <taxon>Pseudomonadota</taxon>
        <taxon>Gammaproteobacteria</taxon>
        <taxon>Enterobacterales</taxon>
        <taxon>Morganellaceae</taxon>
        <taxon>Xenorhabdus</taxon>
    </lineage>
</organism>
<feature type="transmembrane region" description="Helical" evidence="2">
    <location>
        <begin position="60"/>
        <end position="78"/>
    </location>
</feature>
<feature type="region of interest" description="Disordered" evidence="1">
    <location>
        <begin position="1"/>
        <end position="23"/>
    </location>
</feature>
<keyword evidence="2" id="KW-0812">Transmembrane</keyword>
<accession>A0A077P481</accession>
<keyword evidence="2" id="KW-1133">Transmembrane helix</keyword>
<dbReference type="EMBL" id="CBSX010000037">
    <property type="protein sequence ID" value="CDH04656.1"/>
    <property type="molecule type" value="Genomic_DNA"/>
</dbReference>
<evidence type="ECO:0000256" key="2">
    <source>
        <dbReference type="SAM" id="Phobius"/>
    </source>
</evidence>
<evidence type="ECO:0000256" key="1">
    <source>
        <dbReference type="SAM" id="MobiDB-lite"/>
    </source>
</evidence>
<feature type="transmembrane region" description="Helical" evidence="2">
    <location>
        <begin position="28"/>
        <end position="48"/>
    </location>
</feature>
<keyword evidence="2" id="KW-0472">Membrane</keyword>